<reference evidence="1" key="1">
    <citation type="journal article" date="2020" name="Nature">
        <title>Giant virus diversity and host interactions through global metagenomics.</title>
        <authorList>
            <person name="Schulz F."/>
            <person name="Roux S."/>
            <person name="Paez-Espino D."/>
            <person name="Jungbluth S."/>
            <person name="Walsh D.A."/>
            <person name="Denef V.J."/>
            <person name="McMahon K.D."/>
            <person name="Konstantinidis K.T."/>
            <person name="Eloe-Fadrosh E.A."/>
            <person name="Kyrpides N.C."/>
            <person name="Woyke T."/>
        </authorList>
    </citation>
    <scope>NUCLEOTIDE SEQUENCE</scope>
    <source>
        <strain evidence="1">GVMAG-S-3300012000-57</strain>
    </source>
</reference>
<evidence type="ECO:0000313" key="1">
    <source>
        <dbReference type="EMBL" id="QHU17365.1"/>
    </source>
</evidence>
<organism evidence="1">
    <name type="scientific">viral metagenome</name>
    <dbReference type="NCBI Taxonomy" id="1070528"/>
    <lineage>
        <taxon>unclassified sequences</taxon>
        <taxon>metagenomes</taxon>
        <taxon>organismal metagenomes</taxon>
    </lineage>
</organism>
<protein>
    <submittedName>
        <fullName evidence="1">Uncharacterized protein</fullName>
    </submittedName>
</protein>
<accession>A0A6C0KH92</accession>
<sequence length="66" mass="8120">MEREKVFQFWGNENLTKTFDFAGFWMHKFSTLSKKKWEKQLESSRVYMYHSDVCILIIDWMLDVYG</sequence>
<dbReference type="AlphaFoldDB" id="A0A6C0KH92"/>
<name>A0A6C0KH92_9ZZZZ</name>
<proteinExistence type="predicted"/>
<dbReference type="EMBL" id="MN740902">
    <property type="protein sequence ID" value="QHU17365.1"/>
    <property type="molecule type" value="Genomic_DNA"/>
</dbReference>